<sequence length="829" mass="91369">MSGVFGSTTISMSDTRINSMRIQQSAYGLCQPLVYGKTRVAANMFWYGDFKAIAHTTTTKSGGKGGKTKTKNTTYTYSASLMLGLCENQIQDIGMIWVDKDQLVAKQEGGVILQPIDQLGFELFDGNNNPMWGYISSAHPNQALNYPFLGYVAAANYDLGGSASLSNHNFEVISTITLSSTIHDANPADVIEDLISNPRYGAAPSLNIANLTEFRTYCRAANLLISPALTEQREAHEIINEIVESVNCAVVPSPDGLKIKSFGDAALTGHGVTFTPDLMPVYHLNDDDFLGEDEPVKVRRSRDTDAYNHVQIEYINRYNQYNTETVEAKDQANIEMFGLRSEEPQKLTFFCEPKIARHVAQLRLQRLLYVRNEYEFQLGWKYCLLEPMDIVTITDVSLGLDQFAVRITRVEEDDDGVLTITAEEVAEGSRSAIEYDLQASNGYQGGNEEPGNVNAPAIFEPPLDMTDGKNEVWMAVSGGLNWGGCNVWASLDNATYELIGTVYGSARYGQLVAPITASATSMQIQLNTASQLFSGTLLDAQTDQTICKVGDEYFNYQEATLNGSGLYTLSDVLRGRFNDAQNHNAGESFIRLDRAIFQYSFNTKLIGKQIYLKFTSFNGLEQKEQTLDEVTAYSYTLNGGRPSGVIGLSLQSPFVGTSFKVQWQSTAGANSYIVQIWSNGVKLREVETTNTDYSYSIEEAKVDGVQRAYTIRVASKRGSNLSTFAELSISNPVPPVLTNIYTASNANSITINWVPSDVPDLKDYAVWLSATADFDPTTTAPSWTGTALTTTIGGLQATTPYYIRVAARDVWKETTWNYSNQITQSTSEA</sequence>
<feature type="domain" description="Fibronectin type-III" evidence="1">
    <location>
        <begin position="731"/>
        <end position="829"/>
    </location>
</feature>
<comment type="caution">
    <text evidence="2">The sequence shown here is derived from an EMBL/GenBank/DDBJ whole genome shotgun (WGS) entry which is preliminary data.</text>
</comment>
<dbReference type="Pfam" id="PF13550">
    <property type="entry name" value="Phage-tail_3"/>
    <property type="match status" value="1"/>
</dbReference>
<dbReference type="CDD" id="cd00063">
    <property type="entry name" value="FN3"/>
    <property type="match status" value="1"/>
</dbReference>
<dbReference type="InterPro" id="IPR036116">
    <property type="entry name" value="FN3_sf"/>
</dbReference>
<dbReference type="InterPro" id="IPR013783">
    <property type="entry name" value="Ig-like_fold"/>
</dbReference>
<dbReference type="PROSITE" id="PS50853">
    <property type="entry name" value="FN3"/>
    <property type="match status" value="1"/>
</dbReference>
<gene>
    <name evidence="2" type="ORF">Q3V53_14410</name>
</gene>
<dbReference type="InterPro" id="IPR003961">
    <property type="entry name" value="FN3_dom"/>
</dbReference>
<dbReference type="SUPFAM" id="SSF49265">
    <property type="entry name" value="Fibronectin type III"/>
    <property type="match status" value="1"/>
</dbReference>
<protein>
    <submittedName>
        <fullName evidence="2">Phage tail protein</fullName>
    </submittedName>
</protein>
<accession>A0ABT8V1N5</accession>
<dbReference type="InterPro" id="IPR032876">
    <property type="entry name" value="J_dom"/>
</dbReference>
<reference evidence="2 3" key="1">
    <citation type="submission" date="2023-07" db="EMBL/GenBank/DDBJ databases">
        <title>A novel proteolytic Acinetobacter species.</title>
        <authorList>
            <person name="Nemec A."/>
            <person name="Radolfova-Krizova L."/>
        </authorList>
    </citation>
    <scope>NUCLEOTIDE SEQUENCE [LARGE SCALE GENOMIC DNA]</scope>
    <source>
        <strain evidence="2 3">NIPH 1865</strain>
    </source>
</reference>
<dbReference type="InterPro" id="IPR056490">
    <property type="entry name" value="Rcc01698_C"/>
</dbReference>
<dbReference type="Gene3D" id="2.60.40.10">
    <property type="entry name" value="Immunoglobulins"/>
    <property type="match status" value="1"/>
</dbReference>
<evidence type="ECO:0000259" key="1">
    <source>
        <dbReference type="PROSITE" id="PS50853"/>
    </source>
</evidence>
<dbReference type="Pfam" id="PF23666">
    <property type="entry name" value="Rcc01698_C"/>
    <property type="match status" value="1"/>
</dbReference>
<name>A0ABT8V1N5_9GAMM</name>
<dbReference type="EMBL" id="JAUMJH010000037">
    <property type="protein sequence ID" value="MDO3658368.1"/>
    <property type="molecule type" value="Genomic_DNA"/>
</dbReference>
<organism evidence="2 3">
    <name type="scientific">Acinetobacter genomosp. 15BJ</name>
    <dbReference type="NCBI Taxonomy" id="106651"/>
    <lineage>
        <taxon>Bacteria</taxon>
        <taxon>Pseudomonadati</taxon>
        <taxon>Pseudomonadota</taxon>
        <taxon>Gammaproteobacteria</taxon>
        <taxon>Moraxellales</taxon>
        <taxon>Moraxellaceae</taxon>
        <taxon>Acinetobacter</taxon>
    </lineage>
</organism>
<dbReference type="Proteomes" id="UP001168902">
    <property type="component" value="Unassembled WGS sequence"/>
</dbReference>
<dbReference type="RefSeq" id="WP_302897641.1">
    <property type="nucleotide sequence ID" value="NZ_JAUMJH010000037.1"/>
</dbReference>
<evidence type="ECO:0000313" key="2">
    <source>
        <dbReference type="EMBL" id="MDO3658368.1"/>
    </source>
</evidence>
<keyword evidence="3" id="KW-1185">Reference proteome</keyword>
<dbReference type="SMART" id="SM00060">
    <property type="entry name" value="FN3"/>
    <property type="match status" value="2"/>
</dbReference>
<proteinExistence type="predicted"/>
<evidence type="ECO:0000313" key="3">
    <source>
        <dbReference type="Proteomes" id="UP001168902"/>
    </source>
</evidence>